<dbReference type="GO" id="GO:0005634">
    <property type="term" value="C:nucleus"/>
    <property type="evidence" value="ECO:0007669"/>
    <property type="project" value="TreeGrafter"/>
</dbReference>
<dbReference type="PANTHER" id="PTHR31944">
    <property type="entry name" value="HEME-RESPONSIVE ZINC FINGER TRANSCRIPTION FACTOR HAP1"/>
    <property type="match status" value="1"/>
</dbReference>
<dbReference type="PROSITE" id="PS00463">
    <property type="entry name" value="ZN2_CY6_FUNGAL_1"/>
    <property type="match status" value="1"/>
</dbReference>
<evidence type="ECO:0000256" key="1">
    <source>
        <dbReference type="ARBA" id="ARBA00022723"/>
    </source>
</evidence>
<evidence type="ECO:0000313" key="9">
    <source>
        <dbReference type="EMBL" id="KEZ45096.1"/>
    </source>
</evidence>
<keyword evidence="1" id="KW-0479">Metal-binding</keyword>
<evidence type="ECO:0000313" key="10">
    <source>
        <dbReference type="Proteomes" id="UP000028545"/>
    </source>
</evidence>
<feature type="compositionally biased region" description="Polar residues" evidence="7">
    <location>
        <begin position="92"/>
        <end position="106"/>
    </location>
</feature>
<evidence type="ECO:0000256" key="3">
    <source>
        <dbReference type="ARBA" id="ARBA00023015"/>
    </source>
</evidence>
<protein>
    <recommendedName>
        <fullName evidence="8">Zn(2)-C6 fungal-type domain-containing protein</fullName>
    </recommendedName>
</protein>
<dbReference type="AlphaFoldDB" id="A0A084GCN4"/>
<keyword evidence="3" id="KW-0805">Transcription regulation</keyword>
<dbReference type="GO" id="GO:0001228">
    <property type="term" value="F:DNA-binding transcription activator activity, RNA polymerase II-specific"/>
    <property type="evidence" value="ECO:0007669"/>
    <property type="project" value="TreeGrafter"/>
</dbReference>
<feature type="compositionally biased region" description="Low complexity" evidence="7">
    <location>
        <begin position="66"/>
        <end position="77"/>
    </location>
</feature>
<dbReference type="InterPro" id="IPR007219">
    <property type="entry name" value="XnlR_reg_dom"/>
</dbReference>
<dbReference type="OrthoDB" id="4337792at2759"/>
<keyword evidence="10" id="KW-1185">Reference proteome</keyword>
<name>A0A084GCN4_PSEDA</name>
<keyword evidence="5" id="KW-0804">Transcription</keyword>
<dbReference type="InterPro" id="IPR051430">
    <property type="entry name" value="Fungal_TF_Env_Response"/>
</dbReference>
<evidence type="ECO:0000256" key="4">
    <source>
        <dbReference type="ARBA" id="ARBA00023125"/>
    </source>
</evidence>
<evidence type="ECO:0000256" key="6">
    <source>
        <dbReference type="ARBA" id="ARBA00023242"/>
    </source>
</evidence>
<evidence type="ECO:0000256" key="7">
    <source>
        <dbReference type="SAM" id="MobiDB-lite"/>
    </source>
</evidence>
<feature type="region of interest" description="Disordered" evidence="7">
    <location>
        <begin position="64"/>
        <end position="127"/>
    </location>
</feature>
<evidence type="ECO:0000256" key="5">
    <source>
        <dbReference type="ARBA" id="ARBA00023163"/>
    </source>
</evidence>
<keyword evidence="2" id="KW-0862">Zinc</keyword>
<sequence>MDPQPRRRRRRPALSCVECRRRKIKCDRNNPCSHCVSTKARCTYRVYNDGPALCPYTEQLHSLNETPSPTAPSSSPTLAPDRRAEDSGRPIRNNNSYSSTAPTVVSTALPVMPTPATGTASTETQDDGTLLVDRTGIQPSTHKPNVQSDLQDILQRLRKLEESSSSGPDPSRDILSLHYGPVQDSQIVLNKTRVLRWSFWTGMSGDSPRGAETSDLIAQMGDLLRKCKFVAKSLKAWRPSRSLMAPGLILAPPPRETADAMSTLYFQSFESTYRILHRPSFWAEYERYWDDPGSASTSLRLKVLLVIAIGSSLHEQDDADSEFRNQVYQWIYAAQTWLSGPLEKDRLSFAGLQIHCLMILARQIFSVGGDLVWISIGSLVHQAMQMGLSRDPKHLPPMSILKAELRRRLWATILEMAVQASLDSAMPPRISLDEFDTAAPSNVNDEDMDESTVELHSRPTSIYTETSMQLILLDSLPTRLRILRLLNDLHSELSYPDILSLSSEITEASRVYTKLLNENSKSGVTPFHRNLLDYLVRRFMIPLHCSFAHKARTNPLFHYSLKVSIDAAMAIISPEPDEAFHRLMIVGGGLF</sequence>
<dbReference type="CDD" id="cd00067">
    <property type="entry name" value="GAL4"/>
    <property type="match status" value="1"/>
</dbReference>
<dbReference type="GO" id="GO:0006351">
    <property type="term" value="P:DNA-templated transcription"/>
    <property type="evidence" value="ECO:0007669"/>
    <property type="project" value="InterPro"/>
</dbReference>
<dbReference type="OMA" id="HMFLSMI"/>
<dbReference type="EMBL" id="JOWA01000086">
    <property type="protein sequence ID" value="KEZ45096.1"/>
    <property type="molecule type" value="Genomic_DNA"/>
</dbReference>
<organism evidence="9 10">
    <name type="scientific">Pseudallescheria apiosperma</name>
    <name type="common">Scedosporium apiospermum</name>
    <dbReference type="NCBI Taxonomy" id="563466"/>
    <lineage>
        <taxon>Eukaryota</taxon>
        <taxon>Fungi</taxon>
        <taxon>Dikarya</taxon>
        <taxon>Ascomycota</taxon>
        <taxon>Pezizomycotina</taxon>
        <taxon>Sordariomycetes</taxon>
        <taxon>Hypocreomycetidae</taxon>
        <taxon>Microascales</taxon>
        <taxon>Microascaceae</taxon>
        <taxon>Scedosporium</taxon>
    </lineage>
</organism>
<gene>
    <name evidence="9" type="ORF">SAPIO_CDS2526</name>
</gene>
<accession>A0A084GCN4</accession>
<comment type="caution">
    <text evidence="9">The sequence shown here is derived from an EMBL/GenBank/DDBJ whole genome shotgun (WGS) entry which is preliminary data.</text>
</comment>
<feature type="domain" description="Zn(2)-C6 fungal-type" evidence="8">
    <location>
        <begin position="15"/>
        <end position="44"/>
    </location>
</feature>
<dbReference type="HOGENOM" id="CLU_007091_3_0_1"/>
<dbReference type="InterPro" id="IPR036864">
    <property type="entry name" value="Zn2-C6_fun-type_DNA-bd_sf"/>
</dbReference>
<keyword evidence="4" id="KW-0238">DNA-binding</keyword>
<dbReference type="Gene3D" id="4.10.240.10">
    <property type="entry name" value="Zn(2)-C6 fungal-type DNA-binding domain"/>
    <property type="match status" value="1"/>
</dbReference>
<dbReference type="SMART" id="SM00906">
    <property type="entry name" value="Fungal_trans"/>
    <property type="match status" value="1"/>
</dbReference>
<dbReference type="GeneID" id="27721598"/>
<dbReference type="Pfam" id="PF04082">
    <property type="entry name" value="Fungal_trans"/>
    <property type="match status" value="1"/>
</dbReference>
<dbReference type="GO" id="GO:0008270">
    <property type="term" value="F:zinc ion binding"/>
    <property type="evidence" value="ECO:0007669"/>
    <property type="project" value="InterPro"/>
</dbReference>
<dbReference type="VEuPathDB" id="FungiDB:SAPIO_CDS2526"/>
<evidence type="ECO:0000256" key="2">
    <source>
        <dbReference type="ARBA" id="ARBA00022833"/>
    </source>
</evidence>
<proteinExistence type="predicted"/>
<dbReference type="PROSITE" id="PS50048">
    <property type="entry name" value="ZN2_CY6_FUNGAL_2"/>
    <property type="match status" value="1"/>
</dbReference>
<dbReference type="CDD" id="cd12148">
    <property type="entry name" value="fungal_TF_MHR"/>
    <property type="match status" value="1"/>
</dbReference>
<dbReference type="SMART" id="SM00066">
    <property type="entry name" value="GAL4"/>
    <property type="match status" value="1"/>
</dbReference>
<dbReference type="SUPFAM" id="SSF57701">
    <property type="entry name" value="Zn2/Cys6 DNA-binding domain"/>
    <property type="match status" value="1"/>
</dbReference>
<dbReference type="RefSeq" id="XP_016644895.1">
    <property type="nucleotide sequence ID" value="XM_016785519.1"/>
</dbReference>
<evidence type="ECO:0000259" key="8">
    <source>
        <dbReference type="PROSITE" id="PS50048"/>
    </source>
</evidence>
<dbReference type="PANTHER" id="PTHR31944:SF129">
    <property type="entry name" value="ASPYRIDONES CLUSTER REGULATOR APDR-RELATED"/>
    <property type="match status" value="1"/>
</dbReference>
<dbReference type="InterPro" id="IPR001138">
    <property type="entry name" value="Zn2Cys6_DnaBD"/>
</dbReference>
<reference evidence="9 10" key="1">
    <citation type="journal article" date="2014" name="Genome Announc.">
        <title>Draft genome sequence of the pathogenic fungus Scedosporium apiospermum.</title>
        <authorList>
            <person name="Vandeputte P."/>
            <person name="Ghamrawi S."/>
            <person name="Rechenmann M."/>
            <person name="Iltis A."/>
            <person name="Giraud S."/>
            <person name="Fleury M."/>
            <person name="Thornton C."/>
            <person name="Delhaes L."/>
            <person name="Meyer W."/>
            <person name="Papon N."/>
            <person name="Bouchara J.P."/>
        </authorList>
    </citation>
    <scope>NUCLEOTIDE SEQUENCE [LARGE SCALE GENOMIC DNA]</scope>
    <source>
        <strain evidence="9 10">IHEM 14462</strain>
    </source>
</reference>
<keyword evidence="6" id="KW-0539">Nucleus</keyword>
<dbReference type="Pfam" id="PF00172">
    <property type="entry name" value="Zn_clus"/>
    <property type="match status" value="1"/>
</dbReference>
<dbReference type="KEGG" id="sapo:SAPIO_CDS2526"/>
<feature type="compositionally biased region" description="Basic and acidic residues" evidence="7">
    <location>
        <begin position="80"/>
        <end position="89"/>
    </location>
</feature>
<dbReference type="GO" id="GO:0000978">
    <property type="term" value="F:RNA polymerase II cis-regulatory region sequence-specific DNA binding"/>
    <property type="evidence" value="ECO:0007669"/>
    <property type="project" value="TreeGrafter"/>
</dbReference>
<dbReference type="Proteomes" id="UP000028545">
    <property type="component" value="Unassembled WGS sequence"/>
</dbReference>